<proteinExistence type="predicted"/>
<dbReference type="EMBL" id="JAUSTO010000002">
    <property type="protein sequence ID" value="MDQ0151652.1"/>
    <property type="molecule type" value="Genomic_DNA"/>
</dbReference>
<name>A0AAE3V8C7_9FIRM</name>
<keyword evidence="3" id="KW-1185">Reference proteome</keyword>
<sequence>MKTKRSWRARFNYWFDEHISRGATQQFLLLFGFILSVMIIIGALAAFFHATRLIRSMWQHWRD</sequence>
<reference evidence="2" key="1">
    <citation type="submission" date="2023-07" db="EMBL/GenBank/DDBJ databases">
        <title>Genomic Encyclopedia of Type Strains, Phase IV (KMG-IV): sequencing the most valuable type-strain genomes for metagenomic binning, comparative biology and taxonomic classification.</title>
        <authorList>
            <person name="Goeker M."/>
        </authorList>
    </citation>
    <scope>NUCLEOTIDE SEQUENCE</scope>
    <source>
        <strain evidence="2">DSM 19659</strain>
    </source>
</reference>
<gene>
    <name evidence="2" type="ORF">J2S20_000332</name>
</gene>
<organism evidence="2 3">
    <name type="scientific">Moryella indoligenes</name>
    <dbReference type="NCBI Taxonomy" id="371674"/>
    <lineage>
        <taxon>Bacteria</taxon>
        <taxon>Bacillati</taxon>
        <taxon>Bacillota</taxon>
        <taxon>Clostridia</taxon>
        <taxon>Lachnospirales</taxon>
        <taxon>Lachnospiraceae</taxon>
        <taxon>Moryella</taxon>
    </lineage>
</organism>
<dbReference type="AlphaFoldDB" id="A0AAE3V8C7"/>
<evidence type="ECO:0000313" key="3">
    <source>
        <dbReference type="Proteomes" id="UP001241537"/>
    </source>
</evidence>
<evidence type="ECO:0000256" key="1">
    <source>
        <dbReference type="SAM" id="Phobius"/>
    </source>
</evidence>
<dbReference type="Proteomes" id="UP001241537">
    <property type="component" value="Unassembled WGS sequence"/>
</dbReference>
<feature type="transmembrane region" description="Helical" evidence="1">
    <location>
        <begin position="27"/>
        <end position="48"/>
    </location>
</feature>
<keyword evidence="1" id="KW-0812">Transmembrane</keyword>
<keyword evidence="1" id="KW-1133">Transmembrane helix</keyword>
<protein>
    <submittedName>
        <fullName evidence="2">Uncharacterized protein</fullName>
    </submittedName>
</protein>
<evidence type="ECO:0000313" key="2">
    <source>
        <dbReference type="EMBL" id="MDQ0151652.1"/>
    </source>
</evidence>
<accession>A0AAE3V8C7</accession>
<comment type="caution">
    <text evidence="2">The sequence shown here is derived from an EMBL/GenBank/DDBJ whole genome shotgun (WGS) entry which is preliminary data.</text>
</comment>
<keyword evidence="1" id="KW-0472">Membrane</keyword>